<keyword evidence="7" id="KW-1133">Transmembrane helix</keyword>
<dbReference type="InterPro" id="IPR002403">
    <property type="entry name" value="Cyt_P450_E_grp-IV"/>
</dbReference>
<keyword evidence="7" id="KW-0812">Transmembrane</keyword>
<proteinExistence type="inferred from homology"/>
<dbReference type="GO" id="GO:0004497">
    <property type="term" value="F:monooxygenase activity"/>
    <property type="evidence" value="ECO:0007669"/>
    <property type="project" value="InterPro"/>
</dbReference>
<dbReference type="GO" id="GO:0005506">
    <property type="term" value="F:iron ion binding"/>
    <property type="evidence" value="ECO:0007669"/>
    <property type="project" value="InterPro"/>
</dbReference>
<reference evidence="8" key="1">
    <citation type="submission" date="2023-07" db="EMBL/GenBank/DDBJ databases">
        <title>Black Yeasts Isolated from many extreme environments.</title>
        <authorList>
            <person name="Coleine C."/>
            <person name="Stajich J.E."/>
            <person name="Selbmann L."/>
        </authorList>
    </citation>
    <scope>NUCLEOTIDE SEQUENCE</scope>
    <source>
        <strain evidence="8">CCFEE 5485</strain>
    </source>
</reference>
<keyword evidence="9" id="KW-1185">Reference proteome</keyword>
<feature type="binding site" description="axial binding residue" evidence="6">
    <location>
        <position position="454"/>
    </location>
    <ligand>
        <name>heme</name>
        <dbReference type="ChEBI" id="CHEBI:30413"/>
    </ligand>
    <ligandPart>
        <name>Fe</name>
        <dbReference type="ChEBI" id="CHEBI:18248"/>
    </ligandPart>
</feature>
<dbReference type="AlphaFoldDB" id="A0AAE1C6F6"/>
<dbReference type="InterPro" id="IPR036396">
    <property type="entry name" value="Cyt_P450_sf"/>
</dbReference>
<dbReference type="SUPFAM" id="SSF48264">
    <property type="entry name" value="Cytochrome P450"/>
    <property type="match status" value="1"/>
</dbReference>
<keyword evidence="3 6" id="KW-0349">Heme</keyword>
<name>A0AAE1C6F6_9PEZI</name>
<organism evidence="8 9">
    <name type="scientific">Recurvomyces mirabilis</name>
    <dbReference type="NCBI Taxonomy" id="574656"/>
    <lineage>
        <taxon>Eukaryota</taxon>
        <taxon>Fungi</taxon>
        <taxon>Dikarya</taxon>
        <taxon>Ascomycota</taxon>
        <taxon>Pezizomycotina</taxon>
        <taxon>Dothideomycetes</taxon>
        <taxon>Dothideomycetidae</taxon>
        <taxon>Mycosphaerellales</taxon>
        <taxon>Teratosphaeriaceae</taxon>
        <taxon>Recurvomyces</taxon>
    </lineage>
</organism>
<comment type="similarity">
    <text evidence="2">Belongs to the cytochrome P450 family.</text>
</comment>
<keyword evidence="7" id="KW-0472">Membrane</keyword>
<dbReference type="EMBL" id="JAUTXT010000001">
    <property type="protein sequence ID" value="KAK3679923.1"/>
    <property type="molecule type" value="Genomic_DNA"/>
</dbReference>
<evidence type="ECO:0000256" key="2">
    <source>
        <dbReference type="ARBA" id="ARBA00010617"/>
    </source>
</evidence>
<dbReference type="GO" id="GO:0016705">
    <property type="term" value="F:oxidoreductase activity, acting on paired donors, with incorporation or reduction of molecular oxygen"/>
    <property type="evidence" value="ECO:0007669"/>
    <property type="project" value="InterPro"/>
</dbReference>
<comment type="cofactor">
    <cofactor evidence="1 6">
        <name>heme</name>
        <dbReference type="ChEBI" id="CHEBI:30413"/>
    </cofactor>
</comment>
<dbReference type="Proteomes" id="UP001274830">
    <property type="component" value="Unassembled WGS sequence"/>
</dbReference>
<dbReference type="Gene3D" id="1.10.630.10">
    <property type="entry name" value="Cytochrome P450"/>
    <property type="match status" value="1"/>
</dbReference>
<evidence type="ECO:0000256" key="3">
    <source>
        <dbReference type="ARBA" id="ARBA00022617"/>
    </source>
</evidence>
<evidence type="ECO:0008006" key="10">
    <source>
        <dbReference type="Google" id="ProtNLM"/>
    </source>
</evidence>
<dbReference type="CDD" id="cd00302">
    <property type="entry name" value="cytochrome_P450"/>
    <property type="match status" value="1"/>
</dbReference>
<sequence length="517" mass="57883">MDATTSAKGHDGIAPWLAVTLALLTLLLSSAYYALQKPPHGSKAPPLTKDASAVLGAFAFFTQRWDFQQKASRHSPTGNFSFYAGKWPVVSIRGEEARKVFLESKDLAFSEGYSALLAGSPEVKPDNNVLASDVTHGNESGFSAYFNKRLIAMLKGNRLRDGLPQLLQDARLVLDEMAATGKNLTDPFDSIYRMVYKFTMRTVACNEIADDPVLLAKTLKCFEEVEGATTPLSIMYPWLPQWATVRRTIAGGRLYVIFKGVVDARKKNGTWQEDALQHLIDSGDSITDILKFVLGALFAGQLNSGINAAWILVYMTSKPYWLSQIRQEVDRVADRYTHDTSLPLKERLMHVPIEAWENEFPIVDMCLRESMRLQSSGSFFRKNVSDHAVPINKEGTEVIPPGVFATYALGDIHYNPQVYTNPDEYDPTRFSPERAEDKKQPYAFVGWGAGRHPCLGMRFAKLENNIIVAFFLAYFSDIKLANADGSETTRIPETNRNNHTAHKPDEHVWLKYKIAAN</sequence>
<evidence type="ECO:0000256" key="6">
    <source>
        <dbReference type="PIRSR" id="PIRSR602403-1"/>
    </source>
</evidence>
<dbReference type="Pfam" id="PF00067">
    <property type="entry name" value="p450"/>
    <property type="match status" value="1"/>
</dbReference>
<evidence type="ECO:0000256" key="5">
    <source>
        <dbReference type="ARBA" id="ARBA00023004"/>
    </source>
</evidence>
<evidence type="ECO:0000256" key="1">
    <source>
        <dbReference type="ARBA" id="ARBA00001971"/>
    </source>
</evidence>
<protein>
    <recommendedName>
        <fullName evidence="10">Cytochrome P450 6A1</fullName>
    </recommendedName>
</protein>
<comment type="caution">
    <text evidence="8">The sequence shown here is derived from an EMBL/GenBank/DDBJ whole genome shotgun (WGS) entry which is preliminary data.</text>
</comment>
<keyword evidence="4 6" id="KW-0479">Metal-binding</keyword>
<keyword evidence="5 6" id="KW-0408">Iron</keyword>
<dbReference type="PANTHER" id="PTHR24304:SF2">
    <property type="entry name" value="24-HYDROXYCHOLESTEROL 7-ALPHA-HYDROXYLASE"/>
    <property type="match status" value="1"/>
</dbReference>
<accession>A0AAE1C6F6</accession>
<dbReference type="InterPro" id="IPR001128">
    <property type="entry name" value="Cyt_P450"/>
</dbReference>
<feature type="transmembrane region" description="Helical" evidence="7">
    <location>
        <begin position="13"/>
        <end position="35"/>
    </location>
</feature>
<dbReference type="InterPro" id="IPR050529">
    <property type="entry name" value="CYP450_sterol_14alpha_dmase"/>
</dbReference>
<dbReference type="PANTHER" id="PTHR24304">
    <property type="entry name" value="CYTOCHROME P450 FAMILY 7"/>
    <property type="match status" value="1"/>
</dbReference>
<dbReference type="GO" id="GO:0020037">
    <property type="term" value="F:heme binding"/>
    <property type="evidence" value="ECO:0007669"/>
    <property type="project" value="InterPro"/>
</dbReference>
<dbReference type="PRINTS" id="PR00465">
    <property type="entry name" value="EP450IV"/>
</dbReference>
<evidence type="ECO:0000313" key="9">
    <source>
        <dbReference type="Proteomes" id="UP001274830"/>
    </source>
</evidence>
<evidence type="ECO:0000256" key="4">
    <source>
        <dbReference type="ARBA" id="ARBA00022723"/>
    </source>
</evidence>
<evidence type="ECO:0000313" key="8">
    <source>
        <dbReference type="EMBL" id="KAK3679923.1"/>
    </source>
</evidence>
<evidence type="ECO:0000256" key="7">
    <source>
        <dbReference type="SAM" id="Phobius"/>
    </source>
</evidence>
<gene>
    <name evidence="8" type="ORF">LTR78_000300</name>
</gene>